<feature type="domain" description="NlpC/P60" evidence="5">
    <location>
        <begin position="7"/>
        <end position="146"/>
    </location>
</feature>
<dbReference type="EMBL" id="JAMOIM010000011">
    <property type="protein sequence ID" value="MCW6509830.1"/>
    <property type="molecule type" value="Genomic_DNA"/>
</dbReference>
<evidence type="ECO:0000313" key="6">
    <source>
        <dbReference type="EMBL" id="MCW6509830.1"/>
    </source>
</evidence>
<evidence type="ECO:0000256" key="4">
    <source>
        <dbReference type="ARBA" id="ARBA00022807"/>
    </source>
</evidence>
<dbReference type="GO" id="GO:0008234">
    <property type="term" value="F:cysteine-type peptidase activity"/>
    <property type="evidence" value="ECO:0007669"/>
    <property type="project" value="UniProtKB-KW"/>
</dbReference>
<evidence type="ECO:0000256" key="3">
    <source>
        <dbReference type="ARBA" id="ARBA00022801"/>
    </source>
</evidence>
<comment type="caution">
    <text evidence="6">The sequence shown here is derived from an EMBL/GenBank/DDBJ whole genome shotgun (WGS) entry which is preliminary data.</text>
</comment>
<accession>A0AA42CNX4</accession>
<keyword evidence="3" id="KW-0378">Hydrolase</keyword>
<dbReference type="Gene3D" id="3.90.1720.10">
    <property type="entry name" value="endopeptidase domain like (from Nostoc punctiforme)"/>
    <property type="match status" value="1"/>
</dbReference>
<name>A0AA42CNX4_9HYPH</name>
<dbReference type="PROSITE" id="PS51935">
    <property type="entry name" value="NLPC_P60"/>
    <property type="match status" value="1"/>
</dbReference>
<dbReference type="NCBIfam" id="TIGR02219">
    <property type="entry name" value="phage_NlpC_fam"/>
    <property type="match status" value="1"/>
</dbReference>
<dbReference type="GO" id="GO:0006508">
    <property type="term" value="P:proteolysis"/>
    <property type="evidence" value="ECO:0007669"/>
    <property type="project" value="UniProtKB-KW"/>
</dbReference>
<evidence type="ECO:0000256" key="2">
    <source>
        <dbReference type="ARBA" id="ARBA00022670"/>
    </source>
</evidence>
<organism evidence="6 7">
    <name type="scientific">Lichenifustis flavocetrariae</name>
    <dbReference type="NCBI Taxonomy" id="2949735"/>
    <lineage>
        <taxon>Bacteria</taxon>
        <taxon>Pseudomonadati</taxon>
        <taxon>Pseudomonadota</taxon>
        <taxon>Alphaproteobacteria</taxon>
        <taxon>Hyphomicrobiales</taxon>
        <taxon>Lichenihabitantaceae</taxon>
        <taxon>Lichenifustis</taxon>
    </lineage>
</organism>
<dbReference type="Pfam" id="PF00877">
    <property type="entry name" value="NLPC_P60"/>
    <property type="match status" value="1"/>
</dbReference>
<proteinExistence type="inferred from homology"/>
<dbReference type="InterPro" id="IPR038765">
    <property type="entry name" value="Papain-like_cys_pep_sf"/>
</dbReference>
<dbReference type="InterPro" id="IPR000064">
    <property type="entry name" value="NLP_P60_dom"/>
</dbReference>
<protein>
    <submittedName>
        <fullName evidence="6">NlpC/P60 family protein</fullName>
    </submittedName>
</protein>
<dbReference type="AlphaFoldDB" id="A0AA42CNX4"/>
<evidence type="ECO:0000313" key="7">
    <source>
        <dbReference type="Proteomes" id="UP001165667"/>
    </source>
</evidence>
<reference evidence="6" key="1">
    <citation type="submission" date="2022-05" db="EMBL/GenBank/DDBJ databases">
        <authorList>
            <person name="Pankratov T."/>
        </authorList>
    </citation>
    <scope>NUCLEOTIDE SEQUENCE</scope>
    <source>
        <strain evidence="6">BP6-180914</strain>
    </source>
</reference>
<evidence type="ECO:0000256" key="1">
    <source>
        <dbReference type="ARBA" id="ARBA00007074"/>
    </source>
</evidence>
<keyword evidence="4" id="KW-0788">Thiol protease</keyword>
<sequence>MPAPGRNPTREDIVRAARRYIGTPYHHQAALAGAGCDCLGLVRGVWRDLYGSEPEVPPPYTPDWGETGAIEHMLAAATRHLVPVDVGTADAGDVMIFRLRNGVIAKHAAILTSRTSMIHAQSEDRVREVTMNGWWLRHVAAAFAFPNREESSP</sequence>
<evidence type="ECO:0000259" key="5">
    <source>
        <dbReference type="PROSITE" id="PS51935"/>
    </source>
</evidence>
<keyword evidence="7" id="KW-1185">Reference proteome</keyword>
<dbReference type="Proteomes" id="UP001165667">
    <property type="component" value="Unassembled WGS sequence"/>
</dbReference>
<dbReference type="RefSeq" id="WP_282586198.1">
    <property type="nucleotide sequence ID" value="NZ_JAMOIM010000011.1"/>
</dbReference>
<dbReference type="SUPFAM" id="SSF54001">
    <property type="entry name" value="Cysteine proteinases"/>
    <property type="match status" value="1"/>
</dbReference>
<gene>
    <name evidence="6" type="ORF">M8523_17575</name>
</gene>
<comment type="similarity">
    <text evidence="1">Belongs to the peptidase C40 family.</text>
</comment>
<keyword evidence="2" id="KW-0645">Protease</keyword>
<dbReference type="InterPro" id="IPR011929">
    <property type="entry name" value="Phage_pept_NlpC/P60"/>
</dbReference>